<dbReference type="STRING" id="218495.SUB1785"/>
<dbReference type="Gene3D" id="3.10.20.180">
    <property type="match status" value="2"/>
</dbReference>
<name>B9DW72_STRU0</name>
<reference evidence="5" key="1">
    <citation type="journal article" date="2009" name="BMC Genomics">
        <title>Evidence for niche adaptation in the genome of the bovine pathogen Streptococcus uberis.</title>
        <authorList>
            <person name="Ward P.N."/>
            <person name="Holden M.T.G."/>
            <person name="Leigh J.A."/>
            <person name="Lennard N."/>
            <person name="Bignell A."/>
            <person name="Barron A."/>
            <person name="Clark L."/>
            <person name="Quail M.A."/>
            <person name="Woodward J."/>
            <person name="Barrell B.G."/>
            <person name="Egan S.A."/>
            <person name="Field T.R."/>
            <person name="Maskell D."/>
            <person name="Kehoe M."/>
            <person name="Dowson C.G."/>
            <person name="Chanter N."/>
            <person name="Whatmore A.M."/>
            <person name="Bentley S.D."/>
            <person name="Parkhill J."/>
        </authorList>
    </citation>
    <scope>NUCLEOTIDE SEQUENCE [LARGE SCALE GENOMIC DNA]</scope>
    <source>
        <strain evidence="5">ATCC BAA-854 / 0140J</strain>
    </source>
</reference>
<dbReference type="HOGENOM" id="CLU_972952_0_0_9"/>
<feature type="chain" id="PRO_5039243866" evidence="3">
    <location>
        <begin position="25"/>
        <end position="286"/>
    </location>
</feature>
<dbReference type="EMBL" id="AM946015">
    <property type="protein sequence ID" value="CAR43782.1"/>
    <property type="molecule type" value="Genomic_DNA"/>
</dbReference>
<dbReference type="Proteomes" id="UP000000449">
    <property type="component" value="Chromosome"/>
</dbReference>
<dbReference type="AlphaFoldDB" id="B9DW72"/>
<evidence type="ECO:0000256" key="1">
    <source>
        <dbReference type="ARBA" id="ARBA00022729"/>
    </source>
</evidence>
<evidence type="ECO:0000256" key="3">
    <source>
        <dbReference type="SAM" id="SignalP"/>
    </source>
</evidence>
<sequence length="286" mass="33416">MKKWFLILMLLGIFGCATQPSKVAAITGYDSDYYARYIDPDENKITFAINVDGFVEGSNQEILIRGIHHVLTDQNQKIVTKAELLDAIRHQMVLLQLDYSYELVDFAPDAQLLTQDRRLLFANQNFEESVSLEDTIQEYLLKGHVILRKRVEEPITHPTETANIEYKVQFATKDGEFHPLPIFVDYGEKHIGEKLTSDEFRKIAEEKLLQLYPDYMIDQKEYTIIKHNSLGQLPRYYSYQDHFSYEIQDRQRIMAKDPKSGKELGETQSIDNVFEKYLITKKSYKP</sequence>
<dbReference type="SMR" id="B9DW72"/>
<evidence type="ECO:0000313" key="4">
    <source>
        <dbReference type="EMBL" id="CAR43782.1"/>
    </source>
</evidence>
<dbReference type="Pfam" id="PF02821">
    <property type="entry name" value="Staphylokinase"/>
    <property type="match status" value="2"/>
</dbReference>
<dbReference type="PROSITE" id="PS51257">
    <property type="entry name" value="PROKAR_LIPOPROTEIN"/>
    <property type="match status" value="1"/>
</dbReference>
<dbReference type="RefSeq" id="WP_015912075.1">
    <property type="nucleotide sequence ID" value="NC_012004.1"/>
</dbReference>
<keyword evidence="5" id="KW-1185">Reference proteome</keyword>
<dbReference type="SUPFAM" id="SSF54328">
    <property type="entry name" value="Staphylokinase/streptokinase"/>
    <property type="match status" value="2"/>
</dbReference>
<evidence type="ECO:0000256" key="2">
    <source>
        <dbReference type="ARBA" id="ARBA00023202"/>
    </source>
</evidence>
<dbReference type="InterPro" id="IPR004093">
    <property type="entry name" value="SAK"/>
</dbReference>
<feature type="signal peptide" evidence="3">
    <location>
        <begin position="1"/>
        <end position="24"/>
    </location>
</feature>
<dbReference type="KEGG" id="sub:SUB1785"/>
<keyword evidence="2" id="KW-0617">Plasminogen activation</keyword>
<organism evidence="4 5">
    <name type="scientific">Streptococcus uberis (strain ATCC BAA-854 / 0140J)</name>
    <dbReference type="NCBI Taxonomy" id="218495"/>
    <lineage>
        <taxon>Bacteria</taxon>
        <taxon>Bacillati</taxon>
        <taxon>Bacillota</taxon>
        <taxon>Bacilli</taxon>
        <taxon>Lactobacillales</taxon>
        <taxon>Streptococcaceae</taxon>
        <taxon>Streptococcus</taxon>
    </lineage>
</organism>
<gene>
    <name evidence="4" type="ordered locus">SUB1785</name>
</gene>
<dbReference type="InterPro" id="IPR036120">
    <property type="entry name" value="SAK/SK_sf"/>
</dbReference>
<proteinExistence type="predicted"/>
<dbReference type="GO" id="GO:0005576">
    <property type="term" value="C:extracellular region"/>
    <property type="evidence" value="ECO:0007669"/>
    <property type="project" value="InterPro"/>
</dbReference>
<protein>
    <submittedName>
        <fullName evidence="4">PauA protein (Streptokinase)</fullName>
    </submittedName>
</protein>
<dbReference type="OrthoDB" id="2237089at2"/>
<evidence type="ECO:0000313" key="5">
    <source>
        <dbReference type="Proteomes" id="UP000000449"/>
    </source>
</evidence>
<keyword evidence="1 3" id="KW-0732">Signal</keyword>
<accession>B9DW72</accession>